<reference evidence="2" key="1">
    <citation type="submission" date="2023-05" db="EMBL/GenBank/DDBJ databases">
        <authorList>
            <person name="Stuckert A."/>
        </authorList>
    </citation>
    <scope>NUCLEOTIDE SEQUENCE</scope>
</reference>
<protein>
    <submittedName>
        <fullName evidence="2">Uncharacterized protein</fullName>
    </submittedName>
</protein>
<dbReference type="EMBL" id="CATNWA010014036">
    <property type="protein sequence ID" value="CAI9566412.1"/>
    <property type="molecule type" value="Genomic_DNA"/>
</dbReference>
<feature type="compositionally biased region" description="Low complexity" evidence="1">
    <location>
        <begin position="94"/>
        <end position="113"/>
    </location>
</feature>
<gene>
    <name evidence="2" type="ORF">SPARVUS_LOCUS6369974</name>
</gene>
<dbReference type="Proteomes" id="UP001162483">
    <property type="component" value="Unassembled WGS sequence"/>
</dbReference>
<organism evidence="2 3">
    <name type="scientific">Staurois parvus</name>
    <dbReference type="NCBI Taxonomy" id="386267"/>
    <lineage>
        <taxon>Eukaryota</taxon>
        <taxon>Metazoa</taxon>
        <taxon>Chordata</taxon>
        <taxon>Craniata</taxon>
        <taxon>Vertebrata</taxon>
        <taxon>Euteleostomi</taxon>
        <taxon>Amphibia</taxon>
        <taxon>Batrachia</taxon>
        <taxon>Anura</taxon>
        <taxon>Neobatrachia</taxon>
        <taxon>Ranoidea</taxon>
        <taxon>Ranidae</taxon>
        <taxon>Staurois</taxon>
    </lineage>
</organism>
<keyword evidence="3" id="KW-1185">Reference proteome</keyword>
<feature type="region of interest" description="Disordered" evidence="1">
    <location>
        <begin position="31"/>
        <end position="165"/>
    </location>
</feature>
<evidence type="ECO:0000256" key="1">
    <source>
        <dbReference type="SAM" id="MobiDB-lite"/>
    </source>
</evidence>
<comment type="caution">
    <text evidence="2">The sequence shown here is derived from an EMBL/GenBank/DDBJ whole genome shotgun (WGS) entry which is preliminary data.</text>
</comment>
<proteinExistence type="predicted"/>
<evidence type="ECO:0000313" key="2">
    <source>
        <dbReference type="EMBL" id="CAI9566412.1"/>
    </source>
</evidence>
<accession>A0ABN9D1S2</accession>
<feature type="compositionally biased region" description="Polar residues" evidence="1">
    <location>
        <begin position="114"/>
        <end position="127"/>
    </location>
</feature>
<evidence type="ECO:0000313" key="3">
    <source>
        <dbReference type="Proteomes" id="UP001162483"/>
    </source>
</evidence>
<sequence>MLIKALWNNALAAKAQLSKQSSFASLLNTNLPMGNKKGSPAASPQSSDNSDTHHSGGSDIEMDEQILNRSKHVQQRLSDTEESMQGSSDETANSGEDASSGPGSSSGHSDGSSNEVNSSHASQSAGSPGSEVHSEDIADMEALKEEEEEEEHSHNPSKSSRVVDLQKRKLGVASGYLFGGAPGDSGYRCNKQWHMQGPGF</sequence>
<name>A0ABN9D1S2_9NEOB</name>
<feature type="compositionally biased region" description="Polar residues" evidence="1">
    <location>
        <begin position="83"/>
        <end position="93"/>
    </location>
</feature>